<dbReference type="NCBIfam" id="TIGR00350">
    <property type="entry name" value="lytR_cpsA_psr"/>
    <property type="match status" value="1"/>
</dbReference>
<dbReference type="Gene3D" id="3.40.630.190">
    <property type="entry name" value="LCP protein"/>
    <property type="match status" value="1"/>
</dbReference>
<dbReference type="PANTHER" id="PTHR33392:SF6">
    <property type="entry name" value="POLYISOPRENYL-TEICHOIC ACID--PEPTIDOGLYCAN TEICHOIC ACID TRANSFERASE TAGU"/>
    <property type="match status" value="1"/>
</dbReference>
<keyword evidence="3" id="KW-0812">Transmembrane</keyword>
<evidence type="ECO:0000313" key="6">
    <source>
        <dbReference type="EMBL" id="MDI5965214.1"/>
    </source>
</evidence>
<proteinExistence type="inferred from homology"/>
<feature type="transmembrane region" description="Helical" evidence="3">
    <location>
        <begin position="56"/>
        <end position="79"/>
    </location>
</feature>
<evidence type="ECO:0000313" key="7">
    <source>
        <dbReference type="EMBL" id="MDI5973003.1"/>
    </source>
</evidence>
<sequence length="551" mass="57022">MFDTPARRGGIPGIPGDARQAVPDAPGQPIPGTPTADVPAGPAAVPARRRRRGRRVLKWVSLGVAVLLLATAGAGYAYYRHLNHNIRKGERSSGHTFVRPAKPNAAGQTPLNILLIGSDSRDSADDVALGGARENAGGPARADVEMLLHVSADRRHAALVSIPRDTRVDIPRCVDPKSGQVYPPVETIINASLSRGGPGCTLATWENLTGVYIDHWMEVDFAGVVKMADAVGGVDVCVKENIWDHPTLAIPHGGSGLKLTAGTHRITGKQALQWLRTRDAFGSDLGRAQAQHMYLASMLRELRAQDVFTDPTRLMGLADTATRSIVVSSEIGTVDKLYGLAQQLKDVSPDAITMATMPTVPDPQDPQAHLVPDTRPAGKLWSMLRNDVPFDGSKTVVPGTSATATPSGPPAHPDASIAVTVVNGTGGAQERAVAGRGSAITAALTARGFARAVTSQALAASAGTTVTFPAATGAQGLADATAVAGALHIPASAVKASGTATAVTVTVGADWTTGTDYAATVPPAGQVPAGSDSLNGSDTHACMDVYGPYQW</sequence>
<feature type="domain" description="LytR/CpsA/Psr regulator C-terminal" evidence="5">
    <location>
        <begin position="417"/>
        <end position="511"/>
    </location>
</feature>
<comment type="similarity">
    <text evidence="1">Belongs to the LytR/CpsA/Psr (LCP) family.</text>
</comment>
<feature type="region of interest" description="Disordered" evidence="2">
    <location>
        <begin position="1"/>
        <end position="50"/>
    </location>
</feature>
<evidence type="ECO:0000259" key="4">
    <source>
        <dbReference type="Pfam" id="PF03816"/>
    </source>
</evidence>
<keyword evidence="8" id="KW-1185">Reference proteome</keyword>
<dbReference type="EMBL" id="JAAGKO020000032">
    <property type="protein sequence ID" value="MDI5965214.1"/>
    <property type="molecule type" value="Genomic_DNA"/>
</dbReference>
<protein>
    <submittedName>
        <fullName evidence="7">LCP family protein</fullName>
    </submittedName>
</protein>
<evidence type="ECO:0000256" key="3">
    <source>
        <dbReference type="SAM" id="Phobius"/>
    </source>
</evidence>
<evidence type="ECO:0000256" key="1">
    <source>
        <dbReference type="ARBA" id="ARBA00006068"/>
    </source>
</evidence>
<dbReference type="InterPro" id="IPR027381">
    <property type="entry name" value="LytR/CpsA/Psr_C"/>
</dbReference>
<dbReference type="InterPro" id="IPR050922">
    <property type="entry name" value="LytR/CpsA/Psr_CW_biosynth"/>
</dbReference>
<reference evidence="7 8" key="1">
    <citation type="submission" date="2023-05" db="EMBL/GenBank/DDBJ databases">
        <title>Streptantibioticus silvisoli sp. nov., acidotolerant actinomycetes 1 from pine litter.</title>
        <authorList>
            <person name="Swiecimska M."/>
            <person name="Golinska P."/>
            <person name="Sangal V."/>
            <person name="Wachnowicz B."/>
            <person name="Goodfellow M."/>
        </authorList>
    </citation>
    <scope>NUCLEOTIDE SEQUENCE</scope>
    <source>
        <strain evidence="7">SL13</strain>
        <strain evidence="6 8">SL54</strain>
    </source>
</reference>
<dbReference type="Pfam" id="PF03816">
    <property type="entry name" value="LytR_cpsA_psr"/>
    <property type="match status" value="1"/>
</dbReference>
<accession>A0AA90KAZ4</accession>
<dbReference type="PANTHER" id="PTHR33392">
    <property type="entry name" value="POLYISOPRENYL-TEICHOIC ACID--PEPTIDOGLYCAN TEICHOIC ACID TRANSFERASE TAGU"/>
    <property type="match status" value="1"/>
</dbReference>
<evidence type="ECO:0000313" key="8">
    <source>
        <dbReference type="Proteomes" id="UP001156398"/>
    </source>
</evidence>
<evidence type="ECO:0000259" key="5">
    <source>
        <dbReference type="Pfam" id="PF13399"/>
    </source>
</evidence>
<dbReference type="Pfam" id="PF13399">
    <property type="entry name" value="LytR_C"/>
    <property type="match status" value="1"/>
</dbReference>
<comment type="caution">
    <text evidence="7">The sequence shown here is derived from an EMBL/GenBank/DDBJ whole genome shotgun (WGS) entry which is preliminary data.</text>
</comment>
<organism evidence="7">
    <name type="scientific">Streptantibioticus silvisoli</name>
    <dbReference type="NCBI Taxonomy" id="2705255"/>
    <lineage>
        <taxon>Bacteria</taxon>
        <taxon>Bacillati</taxon>
        <taxon>Actinomycetota</taxon>
        <taxon>Actinomycetes</taxon>
        <taxon>Kitasatosporales</taxon>
        <taxon>Streptomycetaceae</taxon>
        <taxon>Streptantibioticus</taxon>
    </lineage>
</organism>
<gene>
    <name evidence="6" type="ORF">POF43_021230</name>
    <name evidence="7" type="ORF">POF50_027265</name>
</gene>
<evidence type="ECO:0000256" key="2">
    <source>
        <dbReference type="SAM" id="MobiDB-lite"/>
    </source>
</evidence>
<keyword evidence="3" id="KW-0472">Membrane</keyword>
<dbReference type="AlphaFoldDB" id="A0AA90KAZ4"/>
<feature type="compositionally biased region" description="Low complexity" evidence="2">
    <location>
        <begin position="33"/>
        <end position="46"/>
    </location>
</feature>
<dbReference type="InterPro" id="IPR004474">
    <property type="entry name" value="LytR_CpsA_psr"/>
</dbReference>
<feature type="domain" description="Cell envelope-related transcriptional attenuator" evidence="4">
    <location>
        <begin position="141"/>
        <end position="302"/>
    </location>
</feature>
<keyword evidence="3" id="KW-1133">Transmembrane helix</keyword>
<name>A0AA90KAZ4_9ACTN</name>
<dbReference type="EMBL" id="JABXJJ020000039">
    <property type="protein sequence ID" value="MDI5973003.1"/>
    <property type="molecule type" value="Genomic_DNA"/>
</dbReference>
<dbReference type="Proteomes" id="UP001156398">
    <property type="component" value="Unassembled WGS sequence"/>
</dbReference>
<dbReference type="RefSeq" id="WP_271324634.1">
    <property type="nucleotide sequence ID" value="NZ_JAAGKO020000032.1"/>
</dbReference>